<organism evidence="9 10">
    <name type="scientific">Acidisoma silvae</name>
    <dbReference type="NCBI Taxonomy" id="2802396"/>
    <lineage>
        <taxon>Bacteria</taxon>
        <taxon>Pseudomonadati</taxon>
        <taxon>Pseudomonadota</taxon>
        <taxon>Alphaproteobacteria</taxon>
        <taxon>Acetobacterales</taxon>
        <taxon>Acidocellaceae</taxon>
        <taxon>Acidisoma</taxon>
    </lineage>
</organism>
<sequence>MAPLALQPVALVVFLILFVLVTVLGFLGAKWRRGDLDTLHEWGLGGRRFGTWISWFLLGGDLYTAYTFVAVPALVFGAGAVGFFAVPYTIIIYPILFAFFPRLWWVCKRHGYLTAPEFVLGRFDSRALSVALALTGILATMPYIALQLVGMQVVLAALGLQGTGIWSDVPLFIAFIVLAAFTYTSGLRAPAIIAVVKDILIYATVIAAAIVIPLHLGGWGKIFASVPAAKLTLPVPAAHSLGSYGAYATLALGSALALFLYPHSMTGILAASSGRVIKRNAALLPAYSLVLGFLALLGFMAIAYGVAKNPAYAAGFAQYKGNFAVPALILSAFPSWFAGVAFAAIAIGALVPASIMSIATANIFTRDIYKAFLKPHATDKQESGMAKLVSLIVKLGALAFIVLLPATTAIQFQLLGGIWIIQTLPAVMLGLSRLRLRPEALLTGWAVGMVIGTAMAASTSFKSAIFPLHLPGGFLAPGYAALYALIANLAIGFVLSWILNAFRSEQAARNDPAARFEF</sequence>
<dbReference type="Pfam" id="PF00474">
    <property type="entry name" value="SSF"/>
    <property type="match status" value="1"/>
</dbReference>
<dbReference type="GO" id="GO:0005886">
    <property type="term" value="C:plasma membrane"/>
    <property type="evidence" value="ECO:0007669"/>
    <property type="project" value="TreeGrafter"/>
</dbReference>
<gene>
    <name evidence="9" type="ORF">ASILVAE211_05810</name>
</gene>
<dbReference type="Gene3D" id="1.20.1730.10">
    <property type="entry name" value="Sodium/glucose cotransporter"/>
    <property type="match status" value="1"/>
</dbReference>
<evidence type="ECO:0000256" key="8">
    <source>
        <dbReference type="SAM" id="Phobius"/>
    </source>
</evidence>
<accession>A0A963YQ83</accession>
<dbReference type="Proteomes" id="UP000708298">
    <property type="component" value="Unassembled WGS sequence"/>
</dbReference>
<dbReference type="AlphaFoldDB" id="A0A963YQ83"/>
<feature type="transmembrane region" description="Helical" evidence="8">
    <location>
        <begin position="282"/>
        <end position="307"/>
    </location>
</feature>
<dbReference type="PANTHER" id="PTHR48086:SF8">
    <property type="entry name" value="MONOCARBOXYLIC ACID PERMEASE"/>
    <property type="match status" value="1"/>
</dbReference>
<feature type="transmembrane region" description="Helical" evidence="8">
    <location>
        <begin position="336"/>
        <end position="364"/>
    </location>
</feature>
<feature type="transmembrane region" description="Helical" evidence="8">
    <location>
        <begin position="127"/>
        <end position="149"/>
    </location>
</feature>
<comment type="caution">
    <text evidence="9">The sequence shown here is derived from an EMBL/GenBank/DDBJ whole genome shotgun (WGS) entry which is preliminary data.</text>
</comment>
<comment type="subcellular location">
    <subcellularLocation>
        <location evidence="1">Membrane</location>
        <topology evidence="1">Multi-pass membrane protein</topology>
    </subcellularLocation>
</comment>
<dbReference type="PROSITE" id="PS50283">
    <property type="entry name" value="NA_SOLUT_SYMP_3"/>
    <property type="match status" value="1"/>
</dbReference>
<dbReference type="InterPro" id="IPR038377">
    <property type="entry name" value="Na/Glc_symporter_sf"/>
</dbReference>
<feature type="transmembrane region" description="Helical" evidence="8">
    <location>
        <begin position="244"/>
        <end position="261"/>
    </location>
</feature>
<reference evidence="9" key="2">
    <citation type="submission" date="2021-01" db="EMBL/GenBank/DDBJ databases">
        <authorList>
            <person name="Mieszkin S."/>
            <person name="Pouder E."/>
            <person name="Alain K."/>
        </authorList>
    </citation>
    <scope>NUCLEOTIDE SEQUENCE</scope>
    <source>
        <strain evidence="9">HW T2.11</strain>
    </source>
</reference>
<keyword evidence="5 8" id="KW-1133">Transmembrane helix</keyword>
<keyword evidence="3" id="KW-0813">Transport</keyword>
<feature type="transmembrane region" description="Helical" evidence="8">
    <location>
        <begin position="385"/>
        <end position="404"/>
    </location>
</feature>
<comment type="similarity">
    <text evidence="2 7">Belongs to the sodium:solute symporter (SSF) (TC 2.A.21) family.</text>
</comment>
<dbReference type="RefSeq" id="WP_227320357.1">
    <property type="nucleotide sequence ID" value="NZ_JAESVB010000002.1"/>
</dbReference>
<dbReference type="PANTHER" id="PTHR48086">
    <property type="entry name" value="SODIUM/PROLINE SYMPORTER-RELATED"/>
    <property type="match status" value="1"/>
</dbReference>
<dbReference type="CDD" id="cd10322">
    <property type="entry name" value="SLC5sbd"/>
    <property type="match status" value="1"/>
</dbReference>
<evidence type="ECO:0000256" key="1">
    <source>
        <dbReference type="ARBA" id="ARBA00004141"/>
    </source>
</evidence>
<keyword evidence="6 8" id="KW-0472">Membrane</keyword>
<feature type="transmembrane region" description="Helical" evidence="8">
    <location>
        <begin position="481"/>
        <end position="502"/>
    </location>
</feature>
<evidence type="ECO:0000313" key="10">
    <source>
        <dbReference type="Proteomes" id="UP000708298"/>
    </source>
</evidence>
<feature type="transmembrane region" description="Helical" evidence="8">
    <location>
        <begin position="169"/>
        <end position="187"/>
    </location>
</feature>
<dbReference type="EMBL" id="JAESVB010000002">
    <property type="protein sequence ID" value="MCB8874692.1"/>
    <property type="molecule type" value="Genomic_DNA"/>
</dbReference>
<evidence type="ECO:0000256" key="6">
    <source>
        <dbReference type="ARBA" id="ARBA00023136"/>
    </source>
</evidence>
<keyword evidence="10" id="KW-1185">Reference proteome</keyword>
<protein>
    <submittedName>
        <fullName evidence="9">Sodium:solute symporter</fullName>
    </submittedName>
</protein>
<proteinExistence type="inferred from homology"/>
<evidence type="ECO:0000256" key="5">
    <source>
        <dbReference type="ARBA" id="ARBA00022989"/>
    </source>
</evidence>
<evidence type="ECO:0000256" key="3">
    <source>
        <dbReference type="ARBA" id="ARBA00022448"/>
    </source>
</evidence>
<dbReference type="NCBIfam" id="NF046076">
    <property type="entry name" value="monocarbox_MctP"/>
    <property type="match status" value="1"/>
</dbReference>
<dbReference type="InterPro" id="IPR050277">
    <property type="entry name" value="Sodium:Solute_Symporter"/>
</dbReference>
<evidence type="ECO:0000256" key="4">
    <source>
        <dbReference type="ARBA" id="ARBA00022692"/>
    </source>
</evidence>
<feature type="transmembrane region" description="Helical" evidence="8">
    <location>
        <begin position="49"/>
        <end position="69"/>
    </location>
</feature>
<feature type="transmembrane region" description="Helical" evidence="8">
    <location>
        <begin position="441"/>
        <end position="461"/>
    </location>
</feature>
<evidence type="ECO:0000313" key="9">
    <source>
        <dbReference type="EMBL" id="MCB8874692.1"/>
    </source>
</evidence>
<feature type="transmembrane region" description="Helical" evidence="8">
    <location>
        <begin position="199"/>
        <end position="224"/>
    </location>
</feature>
<keyword evidence="4 8" id="KW-0812">Transmembrane</keyword>
<dbReference type="GO" id="GO:0022857">
    <property type="term" value="F:transmembrane transporter activity"/>
    <property type="evidence" value="ECO:0007669"/>
    <property type="project" value="InterPro"/>
</dbReference>
<feature type="transmembrane region" description="Helical" evidence="8">
    <location>
        <begin position="6"/>
        <end position="28"/>
    </location>
</feature>
<feature type="transmembrane region" description="Helical" evidence="8">
    <location>
        <begin position="75"/>
        <end position="100"/>
    </location>
</feature>
<name>A0A963YQ83_9PROT</name>
<feature type="transmembrane region" description="Helical" evidence="8">
    <location>
        <begin position="410"/>
        <end position="429"/>
    </location>
</feature>
<evidence type="ECO:0000256" key="7">
    <source>
        <dbReference type="RuleBase" id="RU362091"/>
    </source>
</evidence>
<evidence type="ECO:0000256" key="2">
    <source>
        <dbReference type="ARBA" id="ARBA00006434"/>
    </source>
</evidence>
<reference evidence="9" key="1">
    <citation type="journal article" date="2021" name="Microorganisms">
        <title>Acidisoma silvae sp. nov. and Acidisomacellulosilytica sp. nov., Two Acidophilic Bacteria Isolated from Decaying Wood, Hydrolyzing Cellulose and Producing Poly-3-hydroxybutyrate.</title>
        <authorList>
            <person name="Mieszkin S."/>
            <person name="Pouder E."/>
            <person name="Uroz S."/>
            <person name="Simon-Colin C."/>
            <person name="Alain K."/>
        </authorList>
    </citation>
    <scope>NUCLEOTIDE SEQUENCE</scope>
    <source>
        <strain evidence="9">HW T2.11</strain>
    </source>
</reference>
<dbReference type="InterPro" id="IPR001734">
    <property type="entry name" value="Na/solute_symporter"/>
</dbReference>